<evidence type="ECO:0000313" key="11">
    <source>
        <dbReference type="Proteomes" id="UP000539111"/>
    </source>
</evidence>
<dbReference type="AlphaFoldDB" id="A0A7Z0CZH3"/>
<dbReference type="InterPro" id="IPR035906">
    <property type="entry name" value="MetI-like_sf"/>
</dbReference>
<feature type="transmembrane region" description="Helical" evidence="8">
    <location>
        <begin position="20"/>
        <end position="40"/>
    </location>
</feature>
<keyword evidence="3 8" id="KW-0813">Transport</keyword>
<feature type="transmembrane region" description="Helical" evidence="8">
    <location>
        <begin position="210"/>
        <end position="231"/>
    </location>
</feature>
<evidence type="ECO:0000256" key="2">
    <source>
        <dbReference type="ARBA" id="ARBA00007069"/>
    </source>
</evidence>
<dbReference type="PANTHER" id="PTHR42929">
    <property type="entry name" value="INNER MEMBRANE ABC TRANSPORTER PERMEASE PROTEIN YDCU-RELATED-RELATED"/>
    <property type="match status" value="1"/>
</dbReference>
<evidence type="ECO:0000313" key="10">
    <source>
        <dbReference type="EMBL" id="NYI66326.1"/>
    </source>
</evidence>
<keyword evidence="5 8" id="KW-0812">Transmembrane</keyword>
<evidence type="ECO:0000256" key="4">
    <source>
        <dbReference type="ARBA" id="ARBA00022475"/>
    </source>
</evidence>
<comment type="caution">
    <text evidence="10">The sequence shown here is derived from an EMBL/GenBank/DDBJ whole genome shotgun (WGS) entry which is preliminary data.</text>
</comment>
<evidence type="ECO:0000256" key="3">
    <source>
        <dbReference type="ARBA" id="ARBA00022448"/>
    </source>
</evidence>
<dbReference type="EMBL" id="JACBZP010000001">
    <property type="protein sequence ID" value="NYI66326.1"/>
    <property type="molecule type" value="Genomic_DNA"/>
</dbReference>
<dbReference type="Pfam" id="PF00528">
    <property type="entry name" value="BPD_transp_1"/>
    <property type="match status" value="1"/>
</dbReference>
<keyword evidence="11" id="KW-1185">Reference proteome</keyword>
<evidence type="ECO:0000256" key="8">
    <source>
        <dbReference type="RuleBase" id="RU363032"/>
    </source>
</evidence>
<dbReference type="CDD" id="cd06261">
    <property type="entry name" value="TM_PBP2"/>
    <property type="match status" value="1"/>
</dbReference>
<dbReference type="GO" id="GO:0005886">
    <property type="term" value="C:plasma membrane"/>
    <property type="evidence" value="ECO:0007669"/>
    <property type="project" value="UniProtKB-SubCell"/>
</dbReference>
<sequence>MSRPTAPRRRGDHVLAGIPVAWLVVFFLAPLGFTVVYSFGVSTFGGVRLGFSFDNYRTALSGIYLKTFLATARYAVISCVLCIAAALPVAYFIARRAGRHKTLALAIVLIPYLTSFLVRVMSWQILLARGGAAEHLLNALGLHAGPLDVLDTRTAVYIGTVYAYLPIAIVPIYVVLDRVPAELFEASHDLGGSRLKTFVHVTLPMSRPGIATAVLLTAVPMLGELVIPQLLGGGKGLFMGQAISSQYLKSQNYALGSAMAVLVLAAVTAIVAILARLTKGFDEVGG</sequence>
<protein>
    <submittedName>
        <fullName evidence="10">ABC-type spermidine/putrescine transport system permease subunit I</fullName>
    </submittedName>
</protein>
<dbReference type="Gene3D" id="1.10.3720.10">
    <property type="entry name" value="MetI-like"/>
    <property type="match status" value="1"/>
</dbReference>
<dbReference type="Proteomes" id="UP000539111">
    <property type="component" value="Unassembled WGS sequence"/>
</dbReference>
<comment type="similarity">
    <text evidence="2">Belongs to the binding-protein-dependent transport system permease family. CysTW subfamily.</text>
</comment>
<dbReference type="PROSITE" id="PS50928">
    <property type="entry name" value="ABC_TM1"/>
    <property type="match status" value="1"/>
</dbReference>
<accession>A0A7Z0CZH3</accession>
<dbReference type="SUPFAM" id="SSF161098">
    <property type="entry name" value="MetI-like"/>
    <property type="match status" value="1"/>
</dbReference>
<keyword evidence="4" id="KW-1003">Cell membrane</keyword>
<dbReference type="RefSeq" id="WP_179425586.1">
    <property type="nucleotide sequence ID" value="NZ_JACBZP010000001.1"/>
</dbReference>
<comment type="subcellular location">
    <subcellularLocation>
        <location evidence="1 8">Cell membrane</location>
        <topology evidence="1 8">Multi-pass membrane protein</topology>
    </subcellularLocation>
</comment>
<dbReference type="InterPro" id="IPR000515">
    <property type="entry name" value="MetI-like"/>
</dbReference>
<gene>
    <name evidence="10" type="ORF">BJY26_000632</name>
</gene>
<feature type="transmembrane region" description="Helical" evidence="8">
    <location>
        <begin position="155"/>
        <end position="176"/>
    </location>
</feature>
<keyword evidence="7 8" id="KW-0472">Membrane</keyword>
<proteinExistence type="inferred from homology"/>
<evidence type="ECO:0000256" key="1">
    <source>
        <dbReference type="ARBA" id="ARBA00004651"/>
    </source>
</evidence>
<dbReference type="GO" id="GO:0055085">
    <property type="term" value="P:transmembrane transport"/>
    <property type="evidence" value="ECO:0007669"/>
    <property type="project" value="InterPro"/>
</dbReference>
<name>A0A7Z0CZH3_9MICO</name>
<evidence type="ECO:0000256" key="5">
    <source>
        <dbReference type="ARBA" id="ARBA00022692"/>
    </source>
</evidence>
<keyword evidence="6 8" id="KW-1133">Transmembrane helix</keyword>
<evidence type="ECO:0000256" key="7">
    <source>
        <dbReference type="ARBA" id="ARBA00023136"/>
    </source>
</evidence>
<reference evidence="10 11" key="1">
    <citation type="submission" date="2020-07" db="EMBL/GenBank/DDBJ databases">
        <title>Sequencing the genomes of 1000 actinobacteria strains.</title>
        <authorList>
            <person name="Klenk H.-P."/>
        </authorList>
    </citation>
    <scope>NUCLEOTIDE SEQUENCE [LARGE SCALE GENOMIC DNA]</scope>
    <source>
        <strain evidence="10 11">DSM 26341</strain>
    </source>
</reference>
<evidence type="ECO:0000256" key="6">
    <source>
        <dbReference type="ARBA" id="ARBA00022989"/>
    </source>
</evidence>
<evidence type="ECO:0000259" key="9">
    <source>
        <dbReference type="PROSITE" id="PS50928"/>
    </source>
</evidence>
<feature type="transmembrane region" description="Helical" evidence="8">
    <location>
        <begin position="74"/>
        <end position="94"/>
    </location>
</feature>
<feature type="transmembrane region" description="Helical" evidence="8">
    <location>
        <begin position="103"/>
        <end position="126"/>
    </location>
</feature>
<feature type="domain" description="ABC transmembrane type-1" evidence="9">
    <location>
        <begin position="68"/>
        <end position="274"/>
    </location>
</feature>
<feature type="transmembrane region" description="Helical" evidence="8">
    <location>
        <begin position="251"/>
        <end position="275"/>
    </location>
</feature>
<organism evidence="10 11">
    <name type="scientific">Spelaeicoccus albus</name>
    <dbReference type="NCBI Taxonomy" id="1280376"/>
    <lineage>
        <taxon>Bacteria</taxon>
        <taxon>Bacillati</taxon>
        <taxon>Actinomycetota</taxon>
        <taxon>Actinomycetes</taxon>
        <taxon>Micrococcales</taxon>
        <taxon>Brevibacteriaceae</taxon>
        <taxon>Spelaeicoccus</taxon>
    </lineage>
</organism>
<dbReference type="PANTHER" id="PTHR42929:SF1">
    <property type="entry name" value="INNER MEMBRANE ABC TRANSPORTER PERMEASE PROTEIN YDCU-RELATED"/>
    <property type="match status" value="1"/>
</dbReference>